<dbReference type="GO" id="GO:0006552">
    <property type="term" value="P:L-leucine catabolic process"/>
    <property type="evidence" value="ECO:0007669"/>
    <property type="project" value="TreeGrafter"/>
</dbReference>
<name>A0AAU7LZS5_9BURK</name>
<proteinExistence type="inferred from homology"/>
<dbReference type="CDD" id="cd07938">
    <property type="entry name" value="DRE_TIM_HMGL"/>
    <property type="match status" value="1"/>
</dbReference>
<keyword evidence="5" id="KW-0614">Plasmid</keyword>
<keyword evidence="2" id="KW-0479">Metal-binding</keyword>
<dbReference type="InterPro" id="IPR013785">
    <property type="entry name" value="Aldolase_TIM"/>
</dbReference>
<evidence type="ECO:0000256" key="3">
    <source>
        <dbReference type="ARBA" id="ARBA00023239"/>
    </source>
</evidence>
<accession>A0AAU7LZS5</accession>
<dbReference type="Gene3D" id="3.20.20.70">
    <property type="entry name" value="Aldolase class I"/>
    <property type="match status" value="1"/>
</dbReference>
<protein>
    <submittedName>
        <fullName evidence="5">Hydroxymethylglutaryl-CoA lyase</fullName>
    </submittedName>
</protein>
<dbReference type="GO" id="GO:0004419">
    <property type="term" value="F:hydroxymethylglutaryl-CoA lyase activity"/>
    <property type="evidence" value="ECO:0007669"/>
    <property type="project" value="TreeGrafter"/>
</dbReference>
<organism evidence="5">
    <name type="scientific">Polaromonas hydrogenivorans</name>
    <dbReference type="NCBI Taxonomy" id="335476"/>
    <lineage>
        <taxon>Bacteria</taxon>
        <taxon>Pseudomonadati</taxon>
        <taxon>Pseudomonadota</taxon>
        <taxon>Betaproteobacteria</taxon>
        <taxon>Burkholderiales</taxon>
        <taxon>Comamonadaceae</taxon>
        <taxon>Polaromonas</taxon>
    </lineage>
</organism>
<reference evidence="5" key="1">
    <citation type="submission" date="2024-05" db="EMBL/GenBank/DDBJ databases">
        <authorList>
            <person name="Bunk B."/>
            <person name="Swiderski J."/>
            <person name="Sproer C."/>
            <person name="Thiel V."/>
        </authorList>
    </citation>
    <scope>NUCLEOTIDE SEQUENCE</scope>
    <source>
        <strain evidence="5">DSM 17735</strain>
        <plasmid evidence="5">p4</plasmid>
    </source>
</reference>
<dbReference type="AlphaFoldDB" id="A0AAU7LZS5"/>
<keyword evidence="3 5" id="KW-0456">Lyase</keyword>
<evidence type="ECO:0000259" key="4">
    <source>
        <dbReference type="PROSITE" id="PS50991"/>
    </source>
</evidence>
<dbReference type="InterPro" id="IPR043594">
    <property type="entry name" value="HMGL"/>
</dbReference>
<dbReference type="PANTHER" id="PTHR42738">
    <property type="entry name" value="HYDROXYMETHYLGLUTARYL-COA LYASE"/>
    <property type="match status" value="1"/>
</dbReference>
<dbReference type="GO" id="GO:0046951">
    <property type="term" value="P:ketone body biosynthetic process"/>
    <property type="evidence" value="ECO:0007669"/>
    <property type="project" value="TreeGrafter"/>
</dbReference>
<evidence type="ECO:0000256" key="1">
    <source>
        <dbReference type="ARBA" id="ARBA00009405"/>
    </source>
</evidence>
<dbReference type="PROSITE" id="PS50991">
    <property type="entry name" value="PYR_CT"/>
    <property type="match status" value="1"/>
</dbReference>
<dbReference type="SUPFAM" id="SSF51569">
    <property type="entry name" value="Aldolase"/>
    <property type="match status" value="1"/>
</dbReference>
<geneLocation type="plasmid" evidence="5">
    <name>p4</name>
</geneLocation>
<dbReference type="InterPro" id="IPR000891">
    <property type="entry name" value="PYR_CT"/>
</dbReference>
<evidence type="ECO:0000256" key="2">
    <source>
        <dbReference type="ARBA" id="ARBA00022723"/>
    </source>
</evidence>
<comment type="similarity">
    <text evidence="1">Belongs to the HMG-CoA lyase family.</text>
</comment>
<evidence type="ECO:0000313" key="5">
    <source>
        <dbReference type="EMBL" id="XBP73199.1"/>
    </source>
</evidence>
<feature type="domain" description="Pyruvate carboxyltransferase" evidence="4">
    <location>
        <begin position="10"/>
        <end position="287"/>
    </location>
</feature>
<dbReference type="NCBIfam" id="NF004283">
    <property type="entry name" value="PRK05692.1"/>
    <property type="match status" value="1"/>
</dbReference>
<dbReference type="GO" id="GO:0046872">
    <property type="term" value="F:metal ion binding"/>
    <property type="evidence" value="ECO:0007669"/>
    <property type="project" value="UniProtKB-KW"/>
</dbReference>
<dbReference type="RefSeq" id="WP_349283233.1">
    <property type="nucleotide sequence ID" value="NZ_CBCSCU010000015.1"/>
</dbReference>
<dbReference type="PANTHER" id="PTHR42738:SF7">
    <property type="entry name" value="HYDROXYMETHYLGLUTARYL-COA LYASE"/>
    <property type="match status" value="1"/>
</dbReference>
<dbReference type="EMBL" id="CP157679">
    <property type="protein sequence ID" value="XBP73199.1"/>
    <property type="molecule type" value="Genomic_DNA"/>
</dbReference>
<gene>
    <name evidence="5" type="ORF">ABLV49_24900</name>
</gene>
<sequence>MSTQKSTRFVQICEEGPREGFQSEPPGISTADKVALIEALAETGLQEINCCSFVNPQQVPQMADAEAVITQIRKRAKVKYTGLWLNQKGFERAQATPVDLKPTLVTSASETFGMRNTKQTRKQMLEGQRTLAQAYKSAGLNTAAGYVFTAFGCNYEGEISPEKVLGSISDLLTLGQETGMAYEAMYLCDTIGTASPHKLQTVIDAIKMRWPDLELALHLHDTRGTGLTNAYVGLQMGIRRFDASVGGLGGCPFAGNKAAAGNICTEDLVYLCLLEGYETGIDLDKLIASSLLAERIVGRKLPGKIKEVRLPSFST</sequence>
<dbReference type="Pfam" id="PF00682">
    <property type="entry name" value="HMGL-like"/>
    <property type="match status" value="1"/>
</dbReference>